<sequence>MENALMIQGEKELSIEQVRYQVGKIQELMNSIMKKDEHYGVIPGCEKPSLYKAGAEKLGFTFRLIPKYDIKRTDLPNNHREYEITCSLYHQVTSVFVGQGVGSASTMESKHRYRHEKNEEETEKMVPSGYWELNKTDFRAAQKLLGGNGFRPKKRYGRWMIVRTSSGEKIENPDIADCYNTVLKMAKKRAHVDAMITACAASDIFTQDIEDFPSMESESSGKKEPEQPSDKNTDNTVAHSIREYYEHAVIGLGTLLDGKQIDQDGYDVELFELKRILKADDKELMRKEYLRLKKKYTDHLPNDPKIETAETIWELCIKKIDQMFNENLVDEVNLNNKIEHLQPKKGNNVELKSRLENLEAEYKKLKKMKVDASEFDGDGIPF</sequence>
<proteinExistence type="predicted"/>
<reference evidence="3" key="1">
    <citation type="journal article" date="2015" name="Nature">
        <title>Complex archaea that bridge the gap between prokaryotes and eukaryotes.</title>
        <authorList>
            <person name="Spang A."/>
            <person name="Saw J.H."/>
            <person name="Jorgensen S.L."/>
            <person name="Zaremba-Niedzwiedzka K."/>
            <person name="Martijn J."/>
            <person name="Lind A.E."/>
            <person name="van Eijk R."/>
            <person name="Schleper C."/>
            <person name="Guy L."/>
            <person name="Ettema T.J."/>
        </authorList>
    </citation>
    <scope>NUCLEOTIDE SEQUENCE</scope>
</reference>
<accession>A0A0F9BEF5</accession>
<gene>
    <name evidence="3" type="ORF">LCGC14_2538230</name>
</gene>
<dbReference type="AlphaFoldDB" id="A0A0F9BEF5"/>
<feature type="region of interest" description="Disordered" evidence="2">
    <location>
        <begin position="213"/>
        <end position="234"/>
    </location>
</feature>
<organism evidence="3">
    <name type="scientific">marine sediment metagenome</name>
    <dbReference type="NCBI Taxonomy" id="412755"/>
    <lineage>
        <taxon>unclassified sequences</taxon>
        <taxon>metagenomes</taxon>
        <taxon>ecological metagenomes</taxon>
    </lineage>
</organism>
<feature type="compositionally biased region" description="Basic and acidic residues" evidence="2">
    <location>
        <begin position="219"/>
        <end position="233"/>
    </location>
</feature>
<comment type="caution">
    <text evidence="3">The sequence shown here is derived from an EMBL/GenBank/DDBJ whole genome shotgun (WGS) entry which is preliminary data.</text>
</comment>
<dbReference type="EMBL" id="LAZR01041358">
    <property type="protein sequence ID" value="KKL12192.1"/>
    <property type="molecule type" value="Genomic_DNA"/>
</dbReference>
<evidence type="ECO:0000256" key="1">
    <source>
        <dbReference type="SAM" id="Coils"/>
    </source>
</evidence>
<feature type="coiled-coil region" evidence="1">
    <location>
        <begin position="341"/>
        <end position="375"/>
    </location>
</feature>
<name>A0A0F9BEF5_9ZZZZ</name>
<keyword evidence="1" id="KW-0175">Coiled coil</keyword>
<protein>
    <submittedName>
        <fullName evidence="3">Uncharacterized protein</fullName>
    </submittedName>
</protein>
<evidence type="ECO:0000256" key="2">
    <source>
        <dbReference type="SAM" id="MobiDB-lite"/>
    </source>
</evidence>
<evidence type="ECO:0000313" key="3">
    <source>
        <dbReference type="EMBL" id="KKL12192.1"/>
    </source>
</evidence>